<evidence type="ECO:0000313" key="1">
    <source>
        <dbReference type="EMBL" id="KAF1748881.1"/>
    </source>
</evidence>
<dbReference type="GeneID" id="9819603"/>
<accession>A0A6A5G289</accession>
<gene>
    <name evidence="1" type="ORF">GCK72_025348</name>
</gene>
<reference evidence="1 2" key="1">
    <citation type="submission" date="2019-12" db="EMBL/GenBank/DDBJ databases">
        <title>Chromosome-level assembly of the Caenorhabditis remanei genome.</title>
        <authorList>
            <person name="Teterina A.A."/>
            <person name="Willis J.H."/>
            <person name="Phillips P.C."/>
        </authorList>
    </citation>
    <scope>NUCLEOTIDE SEQUENCE [LARGE SCALE GENOMIC DNA]</scope>
    <source>
        <strain evidence="1 2">PX506</strain>
        <tissue evidence="1">Whole organism</tissue>
    </source>
</reference>
<dbReference type="RefSeq" id="XP_053579868.1">
    <property type="nucleotide sequence ID" value="XM_053736302.1"/>
</dbReference>
<dbReference type="AlphaFoldDB" id="A0A6A5G289"/>
<dbReference type="Proteomes" id="UP000483820">
    <property type="component" value="Chromosome X"/>
</dbReference>
<dbReference type="KEGG" id="crq:GCK72_025348"/>
<name>A0A6A5G289_CAERE</name>
<sequence>MTINKNHVEFLQAFPPQENQKCRNGNDIPNESNCRKTENELVHQENGNESGCQPQNFLVADFEISVWAPVPVPPRQRKKHRKPRKEYSKILELHVHRPTGIVYQGCNPRMIQGFLLQSFKPQTIPTAKFFCNNVFMRNQIYGSAKARRMLGVLFERHVHLRAAVELYKLLSSRLTQEELYNNGYLHVRKIKRETKNYKFEILILTLSAFNALMAIYRRPQLVSIIITSYLSCVG</sequence>
<evidence type="ECO:0000313" key="2">
    <source>
        <dbReference type="Proteomes" id="UP000483820"/>
    </source>
</evidence>
<dbReference type="EMBL" id="WUAV01000006">
    <property type="protein sequence ID" value="KAF1748881.1"/>
    <property type="molecule type" value="Genomic_DNA"/>
</dbReference>
<dbReference type="CTD" id="9819603"/>
<proteinExistence type="predicted"/>
<comment type="caution">
    <text evidence="1">The sequence shown here is derived from an EMBL/GenBank/DDBJ whole genome shotgun (WGS) entry which is preliminary data.</text>
</comment>
<organism evidence="1 2">
    <name type="scientific">Caenorhabditis remanei</name>
    <name type="common">Caenorhabditis vulgaris</name>
    <dbReference type="NCBI Taxonomy" id="31234"/>
    <lineage>
        <taxon>Eukaryota</taxon>
        <taxon>Metazoa</taxon>
        <taxon>Ecdysozoa</taxon>
        <taxon>Nematoda</taxon>
        <taxon>Chromadorea</taxon>
        <taxon>Rhabditida</taxon>
        <taxon>Rhabditina</taxon>
        <taxon>Rhabditomorpha</taxon>
        <taxon>Rhabditoidea</taxon>
        <taxon>Rhabditidae</taxon>
        <taxon>Peloderinae</taxon>
        <taxon>Caenorhabditis</taxon>
    </lineage>
</organism>
<protein>
    <submittedName>
        <fullName evidence="1">Uncharacterized protein</fullName>
    </submittedName>
</protein>